<dbReference type="BioCyc" id="ECAT999415-HMP:GTTI-737-MONOMER"/>
<feature type="domain" description="HIT" evidence="4">
    <location>
        <begin position="5"/>
        <end position="113"/>
    </location>
</feature>
<evidence type="ECO:0000313" key="5">
    <source>
        <dbReference type="EMBL" id="EMD16937.1"/>
    </source>
</evidence>
<proteinExistence type="predicted"/>
<evidence type="ECO:0000256" key="2">
    <source>
        <dbReference type="PIRSR" id="PIRSR601310-3"/>
    </source>
</evidence>
<dbReference type="Proteomes" id="UP000011758">
    <property type="component" value="Unassembled WGS sequence"/>
</dbReference>
<name>M2P9B6_9FIRM</name>
<dbReference type="Gene3D" id="3.30.428.10">
    <property type="entry name" value="HIT-like"/>
    <property type="match status" value="1"/>
</dbReference>
<dbReference type="STRING" id="999415.HMPREF9943_00715"/>
<organism evidence="5 6">
    <name type="scientific">Eggerthia catenaformis OT 569 = DSM 20559</name>
    <dbReference type="NCBI Taxonomy" id="999415"/>
    <lineage>
        <taxon>Bacteria</taxon>
        <taxon>Bacillati</taxon>
        <taxon>Bacillota</taxon>
        <taxon>Erysipelotrichia</taxon>
        <taxon>Erysipelotrichales</taxon>
        <taxon>Coprobacillaceae</taxon>
        <taxon>Eggerthia</taxon>
    </lineage>
</organism>
<dbReference type="InterPro" id="IPR001310">
    <property type="entry name" value="Histidine_triad_HIT"/>
</dbReference>
<dbReference type="GO" id="GO:0009117">
    <property type="term" value="P:nucleotide metabolic process"/>
    <property type="evidence" value="ECO:0007669"/>
    <property type="project" value="TreeGrafter"/>
</dbReference>
<dbReference type="RefSeq" id="WP_004802111.1">
    <property type="nucleotide sequence ID" value="NZ_AUGJ01000014.1"/>
</dbReference>
<dbReference type="PROSITE" id="PS51084">
    <property type="entry name" value="HIT_2"/>
    <property type="match status" value="1"/>
</dbReference>
<protein>
    <recommendedName>
        <fullName evidence="4">HIT domain-containing protein</fullName>
    </recommendedName>
</protein>
<dbReference type="InterPro" id="IPR019808">
    <property type="entry name" value="Histidine_triad_CS"/>
</dbReference>
<feature type="active site" description="Tele-AMP-histidine intermediate" evidence="1">
    <location>
        <position position="99"/>
    </location>
</feature>
<evidence type="ECO:0000259" key="4">
    <source>
        <dbReference type="PROSITE" id="PS51084"/>
    </source>
</evidence>
<dbReference type="PANTHER" id="PTHR46648">
    <property type="entry name" value="HIT FAMILY PROTEIN 1"/>
    <property type="match status" value="1"/>
</dbReference>
<feature type="short sequence motif" description="Histidine triad motif" evidence="2 3">
    <location>
        <begin position="97"/>
        <end position="101"/>
    </location>
</feature>
<dbReference type="InterPro" id="IPR011146">
    <property type="entry name" value="HIT-like"/>
</dbReference>
<dbReference type="InterPro" id="IPR039384">
    <property type="entry name" value="HINT"/>
</dbReference>
<dbReference type="eggNOG" id="COG0537">
    <property type="taxonomic scope" value="Bacteria"/>
</dbReference>
<accession>M2P9B6</accession>
<evidence type="ECO:0000313" key="6">
    <source>
        <dbReference type="Proteomes" id="UP000011758"/>
    </source>
</evidence>
<reference evidence="5 6" key="1">
    <citation type="submission" date="2013-02" db="EMBL/GenBank/DDBJ databases">
        <title>The Genome Sequence of Lactobacillus catenaformis F0143.</title>
        <authorList>
            <consortium name="The Broad Institute Genome Sequencing Platform"/>
            <person name="Earl A."/>
            <person name="Ward D."/>
            <person name="Feldgarden M."/>
            <person name="Gevers D."/>
            <person name="Izard J."/>
            <person name="Blanton J.M."/>
            <person name="Mathney J."/>
            <person name="Dewhirst F.E."/>
            <person name="Young S.K."/>
            <person name="Zeng Q."/>
            <person name="Gargeya S."/>
            <person name="Fitzgerald M."/>
            <person name="Haas B."/>
            <person name="Abouelleil A."/>
            <person name="Alvarado L."/>
            <person name="Arachchi H.M."/>
            <person name="Berlin A."/>
            <person name="Chapman S.B."/>
            <person name="Gearin G."/>
            <person name="Goldberg J."/>
            <person name="Griggs A."/>
            <person name="Gujja S."/>
            <person name="Hansen M."/>
            <person name="Heiman D."/>
            <person name="Howarth C."/>
            <person name="Larimer J."/>
            <person name="Lui A."/>
            <person name="MacDonald P.J.P."/>
            <person name="McCowen C."/>
            <person name="Montmayeur A."/>
            <person name="Murphy C."/>
            <person name="Neiman D."/>
            <person name="Pearson M."/>
            <person name="Priest M."/>
            <person name="Roberts A."/>
            <person name="Saif S."/>
            <person name="Shea T."/>
            <person name="Sisk P."/>
            <person name="Stolte C."/>
            <person name="Sykes S."/>
            <person name="Wortman J."/>
            <person name="Nusbaum C."/>
            <person name="Birren B."/>
        </authorList>
    </citation>
    <scope>NUCLEOTIDE SEQUENCE [LARGE SCALE GENOMIC DNA]</scope>
    <source>
        <strain evidence="5 6">OT 569</strain>
    </source>
</reference>
<keyword evidence="6" id="KW-1185">Reference proteome</keyword>
<dbReference type="EMBL" id="AGEJ01000012">
    <property type="protein sequence ID" value="EMD16937.1"/>
    <property type="molecule type" value="Genomic_DNA"/>
</dbReference>
<dbReference type="PRINTS" id="PR00332">
    <property type="entry name" value="HISTRIAD"/>
</dbReference>
<dbReference type="CDD" id="cd01277">
    <property type="entry name" value="HINT_subgroup"/>
    <property type="match status" value="1"/>
</dbReference>
<dbReference type="PATRIC" id="fig|999415.3.peg.716"/>
<dbReference type="InterPro" id="IPR036265">
    <property type="entry name" value="HIT-like_sf"/>
</dbReference>
<comment type="caution">
    <text evidence="5">The sequence shown here is derived from an EMBL/GenBank/DDBJ whole genome shotgun (WGS) entry which is preliminary data.</text>
</comment>
<dbReference type="PROSITE" id="PS00892">
    <property type="entry name" value="HIT_1"/>
    <property type="match status" value="1"/>
</dbReference>
<dbReference type="PANTHER" id="PTHR46648:SF1">
    <property type="entry name" value="ADENOSINE 5'-MONOPHOSPHORAMIDASE HNT1"/>
    <property type="match status" value="1"/>
</dbReference>
<evidence type="ECO:0000256" key="1">
    <source>
        <dbReference type="PIRSR" id="PIRSR601310-1"/>
    </source>
</evidence>
<evidence type="ECO:0000256" key="3">
    <source>
        <dbReference type="PROSITE-ProRule" id="PRU00464"/>
    </source>
</evidence>
<sequence>MDNCIFCKIVNKEIPGKIIYEDDICLAFLDLSQTTDGHTLLIPKKHFKNVLETENATLSHMIIVAKDLANKIVKKTGAKGCHILTNANEAAGQTVPHFHIHIIPRFNESDSISINFTDRSKETDLDEIAHKILS</sequence>
<gene>
    <name evidence="5" type="ORF">HMPREF9943_00715</name>
</gene>
<dbReference type="Pfam" id="PF01230">
    <property type="entry name" value="HIT"/>
    <property type="match status" value="1"/>
</dbReference>
<dbReference type="OrthoDB" id="9784774at2"/>
<dbReference type="SUPFAM" id="SSF54197">
    <property type="entry name" value="HIT-like"/>
    <property type="match status" value="1"/>
</dbReference>
<dbReference type="GO" id="GO:0003824">
    <property type="term" value="F:catalytic activity"/>
    <property type="evidence" value="ECO:0007669"/>
    <property type="project" value="InterPro"/>
</dbReference>
<dbReference type="AlphaFoldDB" id="M2P9B6"/>